<accession>A0A4C1ZRU6</accession>
<proteinExistence type="predicted"/>
<dbReference type="EMBL" id="BGZK01002152">
    <property type="protein sequence ID" value="GBP91226.1"/>
    <property type="molecule type" value="Genomic_DNA"/>
</dbReference>
<dbReference type="AlphaFoldDB" id="A0A4C1ZRU6"/>
<protein>
    <submittedName>
        <fullName evidence="1">Uncharacterized protein</fullName>
    </submittedName>
</protein>
<gene>
    <name evidence="1" type="ORF">EVAR_60676_1</name>
</gene>
<evidence type="ECO:0000313" key="1">
    <source>
        <dbReference type="EMBL" id="GBP91226.1"/>
    </source>
</evidence>
<sequence length="111" mass="12527">MLGRARYGAERKAPSVGSCNFPHTLDMVLKLRFLSSLTPRPSIETVIERQKGSPNHDALEGQFGRAGRYVERKTPRPFCRLERTSAGLAYLKAINKEDLYHTHTHICCRSG</sequence>
<name>A0A4C1ZRU6_EUMVA</name>
<keyword evidence="2" id="KW-1185">Reference proteome</keyword>
<evidence type="ECO:0000313" key="2">
    <source>
        <dbReference type="Proteomes" id="UP000299102"/>
    </source>
</evidence>
<dbReference type="Proteomes" id="UP000299102">
    <property type="component" value="Unassembled WGS sequence"/>
</dbReference>
<organism evidence="1 2">
    <name type="scientific">Eumeta variegata</name>
    <name type="common">Bagworm moth</name>
    <name type="synonym">Eumeta japonica</name>
    <dbReference type="NCBI Taxonomy" id="151549"/>
    <lineage>
        <taxon>Eukaryota</taxon>
        <taxon>Metazoa</taxon>
        <taxon>Ecdysozoa</taxon>
        <taxon>Arthropoda</taxon>
        <taxon>Hexapoda</taxon>
        <taxon>Insecta</taxon>
        <taxon>Pterygota</taxon>
        <taxon>Neoptera</taxon>
        <taxon>Endopterygota</taxon>
        <taxon>Lepidoptera</taxon>
        <taxon>Glossata</taxon>
        <taxon>Ditrysia</taxon>
        <taxon>Tineoidea</taxon>
        <taxon>Psychidae</taxon>
        <taxon>Oiketicinae</taxon>
        <taxon>Eumeta</taxon>
    </lineage>
</organism>
<comment type="caution">
    <text evidence="1">The sequence shown here is derived from an EMBL/GenBank/DDBJ whole genome shotgun (WGS) entry which is preliminary data.</text>
</comment>
<reference evidence="1 2" key="1">
    <citation type="journal article" date="2019" name="Commun. Biol.">
        <title>The bagworm genome reveals a unique fibroin gene that provides high tensile strength.</title>
        <authorList>
            <person name="Kono N."/>
            <person name="Nakamura H."/>
            <person name="Ohtoshi R."/>
            <person name="Tomita M."/>
            <person name="Numata K."/>
            <person name="Arakawa K."/>
        </authorList>
    </citation>
    <scope>NUCLEOTIDE SEQUENCE [LARGE SCALE GENOMIC DNA]</scope>
</reference>